<dbReference type="Pfam" id="PF13359">
    <property type="entry name" value="DDE_Tnp_4"/>
    <property type="match status" value="1"/>
</dbReference>
<comment type="similarity">
    <text evidence="3">Belongs to the HARBI1 family.</text>
</comment>
<dbReference type="InterPro" id="IPR027806">
    <property type="entry name" value="HARBI1_dom"/>
</dbReference>
<dbReference type="RefSeq" id="XP_009836928.1">
    <property type="nucleotide sequence ID" value="XM_009838626.1"/>
</dbReference>
<organism evidence="9">
    <name type="scientific">Aphanomyces astaci</name>
    <name type="common">Crayfish plague agent</name>
    <dbReference type="NCBI Taxonomy" id="112090"/>
    <lineage>
        <taxon>Eukaryota</taxon>
        <taxon>Sar</taxon>
        <taxon>Stramenopiles</taxon>
        <taxon>Oomycota</taxon>
        <taxon>Saprolegniomycetes</taxon>
        <taxon>Saprolegniales</taxon>
        <taxon>Verrucalvaceae</taxon>
        <taxon>Aphanomyces</taxon>
    </lineage>
</organism>
<keyword evidence="6" id="KW-0378">Hydrolase</keyword>
<evidence type="ECO:0000256" key="5">
    <source>
        <dbReference type="ARBA" id="ARBA00022723"/>
    </source>
</evidence>
<sequence>MDDEDGIMLQAMSTAIAACTMEVDDTEFAQQPQQKFIRPVHGYMDFLDIQEELPHGGDVLYLEQFRVSKDAVGLIVQLSKPHLPATLDARIVLLVTLQWLASGVSVRSQEQLFQDHNHVTLAYYRQLGVRAITKGLVDGGFYGSDPHEPDRVRSSCEAFRQEHPTFNKCLGALDGTHIPIVVSAEMQDRLRNRKGHTSTNVLGVVDELGRFVAVFAGGEGCSSDSFIYSQTEFERSVPSGYFYLGDAGYRLSKVLLTPYRNQRYHLREWAANTDGRPKTAKECFNYRHSKARIVVERAFGMLKIKWKVLSSNLRLQLEYSIDVIHVCAALHNLCIACNPSHMDDISDLVMRSNQDDDFDLHQDALQTMNHPQERWREAIANTMWEAYVEYLDELEF</sequence>
<dbReference type="OrthoDB" id="129044at2759"/>
<dbReference type="GO" id="GO:0046872">
    <property type="term" value="F:metal ion binding"/>
    <property type="evidence" value="ECO:0007669"/>
    <property type="project" value="UniProtKB-KW"/>
</dbReference>
<accession>W4G1B4</accession>
<evidence type="ECO:0000256" key="6">
    <source>
        <dbReference type="ARBA" id="ARBA00022801"/>
    </source>
</evidence>
<evidence type="ECO:0000313" key="9">
    <source>
        <dbReference type="EMBL" id="ETV73502.1"/>
    </source>
</evidence>
<dbReference type="VEuPathDB" id="FungiDB:H257_11625"/>
<evidence type="ECO:0000256" key="4">
    <source>
        <dbReference type="ARBA" id="ARBA00022722"/>
    </source>
</evidence>
<evidence type="ECO:0000256" key="3">
    <source>
        <dbReference type="ARBA" id="ARBA00006958"/>
    </source>
</evidence>
<gene>
    <name evidence="9" type="ORF">H257_11625</name>
</gene>
<dbReference type="GO" id="GO:0004518">
    <property type="term" value="F:nuclease activity"/>
    <property type="evidence" value="ECO:0007669"/>
    <property type="project" value="UniProtKB-KW"/>
</dbReference>
<dbReference type="STRING" id="112090.W4G1B4"/>
<keyword evidence="4" id="KW-0540">Nuclease</keyword>
<dbReference type="PANTHER" id="PTHR22930">
    <property type="match status" value="1"/>
</dbReference>
<dbReference type="AlphaFoldDB" id="W4G1B4"/>
<evidence type="ECO:0000259" key="8">
    <source>
        <dbReference type="Pfam" id="PF13359"/>
    </source>
</evidence>
<comment type="subcellular location">
    <subcellularLocation>
        <location evidence="2">Nucleus</location>
    </subcellularLocation>
</comment>
<dbReference type="GO" id="GO:0016787">
    <property type="term" value="F:hydrolase activity"/>
    <property type="evidence" value="ECO:0007669"/>
    <property type="project" value="UniProtKB-KW"/>
</dbReference>
<dbReference type="PANTHER" id="PTHR22930:SF85">
    <property type="entry name" value="GH03217P-RELATED"/>
    <property type="match status" value="1"/>
</dbReference>
<protein>
    <recommendedName>
        <fullName evidence="8">DDE Tnp4 domain-containing protein</fullName>
    </recommendedName>
</protein>
<feature type="domain" description="DDE Tnp4" evidence="8">
    <location>
        <begin position="173"/>
        <end position="332"/>
    </location>
</feature>
<keyword evidence="7" id="KW-0539">Nucleus</keyword>
<dbReference type="GeneID" id="20813621"/>
<comment type="cofactor">
    <cofactor evidence="1">
        <name>a divalent metal cation</name>
        <dbReference type="ChEBI" id="CHEBI:60240"/>
    </cofactor>
</comment>
<evidence type="ECO:0000256" key="2">
    <source>
        <dbReference type="ARBA" id="ARBA00004123"/>
    </source>
</evidence>
<dbReference type="EMBL" id="KI913148">
    <property type="protein sequence ID" value="ETV73502.1"/>
    <property type="molecule type" value="Genomic_DNA"/>
</dbReference>
<reference evidence="9" key="1">
    <citation type="submission" date="2013-12" db="EMBL/GenBank/DDBJ databases">
        <title>The Genome Sequence of Aphanomyces astaci APO3.</title>
        <authorList>
            <consortium name="The Broad Institute Genomics Platform"/>
            <person name="Russ C."/>
            <person name="Tyler B."/>
            <person name="van West P."/>
            <person name="Dieguez-Uribeondo J."/>
            <person name="Young S.K."/>
            <person name="Zeng Q."/>
            <person name="Gargeya S."/>
            <person name="Fitzgerald M."/>
            <person name="Abouelleil A."/>
            <person name="Alvarado L."/>
            <person name="Chapman S.B."/>
            <person name="Gainer-Dewar J."/>
            <person name="Goldberg J."/>
            <person name="Griggs A."/>
            <person name="Gujja S."/>
            <person name="Hansen M."/>
            <person name="Howarth C."/>
            <person name="Imamovic A."/>
            <person name="Ireland A."/>
            <person name="Larimer J."/>
            <person name="McCowan C."/>
            <person name="Murphy C."/>
            <person name="Pearson M."/>
            <person name="Poon T.W."/>
            <person name="Priest M."/>
            <person name="Roberts A."/>
            <person name="Saif S."/>
            <person name="Shea T."/>
            <person name="Sykes S."/>
            <person name="Wortman J."/>
            <person name="Nusbaum C."/>
            <person name="Birren B."/>
        </authorList>
    </citation>
    <scope>NUCLEOTIDE SEQUENCE [LARGE SCALE GENOMIC DNA]</scope>
    <source>
        <strain evidence="9">APO3</strain>
    </source>
</reference>
<keyword evidence="5" id="KW-0479">Metal-binding</keyword>
<dbReference type="InterPro" id="IPR045249">
    <property type="entry name" value="HARBI1-like"/>
</dbReference>
<dbReference type="GO" id="GO:0005634">
    <property type="term" value="C:nucleus"/>
    <property type="evidence" value="ECO:0007669"/>
    <property type="project" value="UniProtKB-SubCell"/>
</dbReference>
<proteinExistence type="inferred from homology"/>
<evidence type="ECO:0000256" key="7">
    <source>
        <dbReference type="ARBA" id="ARBA00023242"/>
    </source>
</evidence>
<evidence type="ECO:0000256" key="1">
    <source>
        <dbReference type="ARBA" id="ARBA00001968"/>
    </source>
</evidence>
<name>W4G1B4_APHAT</name>